<evidence type="ECO:0000256" key="1">
    <source>
        <dbReference type="ARBA" id="ARBA00004776"/>
    </source>
</evidence>
<comment type="pathway">
    <text evidence="1">Cell wall biogenesis; cell wall polysaccharide biosynthesis.</text>
</comment>
<dbReference type="CDD" id="cd04184">
    <property type="entry name" value="GT2_RfbC_Mx_like"/>
    <property type="match status" value="1"/>
</dbReference>
<name>A0A7G9FM91_9FIRM</name>
<gene>
    <name evidence="6" type="ORF">H9Q76_13350</name>
</gene>
<evidence type="ECO:0000313" key="7">
    <source>
        <dbReference type="Proteomes" id="UP000515819"/>
    </source>
</evidence>
<dbReference type="InterPro" id="IPR001173">
    <property type="entry name" value="Glyco_trans_2-like"/>
</dbReference>
<proteinExistence type="inferred from homology"/>
<dbReference type="RefSeq" id="WP_249321300.1">
    <property type="nucleotide sequence ID" value="NZ_CP060632.1"/>
</dbReference>
<keyword evidence="7" id="KW-1185">Reference proteome</keyword>
<dbReference type="PANTHER" id="PTHR43179">
    <property type="entry name" value="RHAMNOSYLTRANSFERASE WBBL"/>
    <property type="match status" value="1"/>
</dbReference>
<comment type="similarity">
    <text evidence="2">Belongs to the glycosyltransferase 2 family.</text>
</comment>
<sequence length="642" mass="74294">MKFRLSDLNADTIKKGFEHIRSTAIPEALSKARSMVTGLDLAYDRFFKENIEADEEALATQRERVFSYCPCISIVVPVYMTPELSLRAMLESVLHQTYGNWELCLVDGSQAKGEPPVLDARVSEDGELSVLEKVYSLETERIIWQYMENEPRIQYIKMEENLGISGNSNRALQAAKGAYVALLDHDDVLTEDALYWVVDALQRERYDVVYSDEDRMAENGSHYLEPRFKPEFDIDLLRAYNYISHLFVARRELMLADGGFHSQYDGAQGYDMILRCCEDRREICHIPRVLYHKRIHDGTSSEREAKHAQENLAGKEALEAHVSREHLLARVMMTDQRSVYAVKYDTPGNPLVSMIITGHTNRSLMEQMLEPFYEKTRYSNFEIIIVDEDRTDEELQKYYQQMQSRRRNIAVVEAEPGKSSTECRNLGTLYANGSFLLFLDANMEIGDTIALGEMLGIAMREDVGIVAGTVYDDRDRLYCAGLEFAGAYESPVQKWQAETERAIDLKEIKNLYRYPYRGLPQFDAWKEWRKIRQDETGAMRYYGMNREYVIVPAHCMLVKRSVFVQLGGFSDKFRTELSALDFCLRVREHGYRIVNAAHAKWQLHDLPDSVRQVREAAIVDAQMERTERDLFEILWSQVLSLR</sequence>
<protein>
    <submittedName>
        <fullName evidence="6">Glycosyltransferase</fullName>
    </submittedName>
</protein>
<dbReference type="PANTHER" id="PTHR43179:SF12">
    <property type="entry name" value="GALACTOFURANOSYLTRANSFERASE GLFT2"/>
    <property type="match status" value="1"/>
</dbReference>
<evidence type="ECO:0000259" key="5">
    <source>
        <dbReference type="Pfam" id="PF00535"/>
    </source>
</evidence>
<evidence type="ECO:0000256" key="3">
    <source>
        <dbReference type="ARBA" id="ARBA00022676"/>
    </source>
</evidence>
<keyword evidence="4 6" id="KW-0808">Transferase</keyword>
<dbReference type="InterPro" id="IPR029044">
    <property type="entry name" value="Nucleotide-diphossugar_trans"/>
</dbReference>
<evidence type="ECO:0000256" key="2">
    <source>
        <dbReference type="ARBA" id="ARBA00006739"/>
    </source>
</evidence>
<organism evidence="6 7">
    <name type="scientific">Wujia chipingensis</name>
    <dbReference type="NCBI Taxonomy" id="2763670"/>
    <lineage>
        <taxon>Bacteria</taxon>
        <taxon>Bacillati</taxon>
        <taxon>Bacillota</taxon>
        <taxon>Clostridia</taxon>
        <taxon>Lachnospirales</taxon>
        <taxon>Lachnospiraceae</taxon>
        <taxon>Wujia</taxon>
    </lineage>
</organism>
<reference evidence="6 7" key="1">
    <citation type="submission" date="2020-08" db="EMBL/GenBank/DDBJ databases">
        <authorList>
            <person name="Liu C."/>
            <person name="Sun Q."/>
        </authorList>
    </citation>
    <scope>NUCLEOTIDE SEQUENCE [LARGE SCALE GENOMIC DNA]</scope>
    <source>
        <strain evidence="6 7">NSJ-4</strain>
    </source>
</reference>
<feature type="domain" description="Glycosyltransferase 2-like" evidence="5">
    <location>
        <begin position="138"/>
        <end position="212"/>
    </location>
</feature>
<evidence type="ECO:0000256" key="4">
    <source>
        <dbReference type="ARBA" id="ARBA00022679"/>
    </source>
</evidence>
<dbReference type="KEGG" id="wcp:H9Q76_13350"/>
<dbReference type="Proteomes" id="UP000515819">
    <property type="component" value="Chromosome"/>
</dbReference>
<keyword evidence="3" id="KW-0328">Glycosyltransferase</keyword>
<dbReference type="SUPFAM" id="SSF53448">
    <property type="entry name" value="Nucleotide-diphospho-sugar transferases"/>
    <property type="match status" value="2"/>
</dbReference>
<feature type="domain" description="Glycosyltransferase 2-like" evidence="5">
    <location>
        <begin position="73"/>
        <end position="129"/>
    </location>
</feature>
<accession>A0A7G9FM91</accession>
<dbReference type="GO" id="GO:0016757">
    <property type="term" value="F:glycosyltransferase activity"/>
    <property type="evidence" value="ECO:0007669"/>
    <property type="project" value="UniProtKB-KW"/>
</dbReference>
<dbReference type="EMBL" id="CP060632">
    <property type="protein sequence ID" value="QNL99672.1"/>
    <property type="molecule type" value="Genomic_DNA"/>
</dbReference>
<dbReference type="CDD" id="cd00761">
    <property type="entry name" value="Glyco_tranf_GTA_type"/>
    <property type="match status" value="1"/>
</dbReference>
<dbReference type="Gene3D" id="3.90.550.10">
    <property type="entry name" value="Spore Coat Polysaccharide Biosynthesis Protein SpsA, Chain A"/>
    <property type="match status" value="2"/>
</dbReference>
<dbReference type="Pfam" id="PF00535">
    <property type="entry name" value="Glycos_transf_2"/>
    <property type="match status" value="3"/>
</dbReference>
<feature type="domain" description="Glycosyltransferase 2-like" evidence="5">
    <location>
        <begin position="366"/>
        <end position="473"/>
    </location>
</feature>
<dbReference type="AlphaFoldDB" id="A0A7G9FM91"/>
<evidence type="ECO:0000313" key="6">
    <source>
        <dbReference type="EMBL" id="QNL99672.1"/>
    </source>
</evidence>